<dbReference type="InterPro" id="IPR050223">
    <property type="entry name" value="D-isomer_2-hydroxyacid_DH"/>
</dbReference>
<dbReference type="SUPFAM" id="SSF52283">
    <property type="entry name" value="Formate/glycerate dehydrogenase catalytic domain-like"/>
    <property type="match status" value="1"/>
</dbReference>
<name>A0ABD5Z338_9EURY</name>
<dbReference type="InterPro" id="IPR036291">
    <property type="entry name" value="NAD(P)-bd_dom_sf"/>
</dbReference>
<dbReference type="InterPro" id="IPR043322">
    <property type="entry name" value="CtBP"/>
</dbReference>
<keyword evidence="1 2" id="KW-0560">Oxidoreductase</keyword>
<dbReference type="EMBL" id="JBHTAR010000011">
    <property type="protein sequence ID" value="MFC7199597.1"/>
    <property type="molecule type" value="Genomic_DNA"/>
</dbReference>
<dbReference type="Gene3D" id="3.40.50.720">
    <property type="entry name" value="NAD(P)-binding Rossmann-like Domain"/>
    <property type="match status" value="2"/>
</dbReference>
<dbReference type="InterPro" id="IPR006140">
    <property type="entry name" value="D-isomer_DH_NAD-bd"/>
</dbReference>
<evidence type="ECO:0000256" key="1">
    <source>
        <dbReference type="ARBA" id="ARBA00023002"/>
    </source>
</evidence>
<dbReference type="Proteomes" id="UP001596447">
    <property type="component" value="Unassembled WGS sequence"/>
</dbReference>
<organism evidence="5 6">
    <name type="scientific">Halospeciosus flavus</name>
    <dbReference type="NCBI Taxonomy" id="3032283"/>
    <lineage>
        <taxon>Archaea</taxon>
        <taxon>Methanobacteriati</taxon>
        <taxon>Methanobacteriota</taxon>
        <taxon>Stenosarchaea group</taxon>
        <taxon>Halobacteria</taxon>
        <taxon>Halobacteriales</taxon>
        <taxon>Halobacteriaceae</taxon>
        <taxon>Halospeciosus</taxon>
    </lineage>
</organism>
<dbReference type="InterPro" id="IPR006139">
    <property type="entry name" value="D-isomer_2_OHA_DH_cat_dom"/>
</dbReference>
<evidence type="ECO:0000313" key="5">
    <source>
        <dbReference type="EMBL" id="MFC7199597.1"/>
    </source>
</evidence>
<dbReference type="PROSITE" id="PS00671">
    <property type="entry name" value="D_2_HYDROXYACID_DH_3"/>
    <property type="match status" value="1"/>
</dbReference>
<evidence type="ECO:0000313" key="6">
    <source>
        <dbReference type="Proteomes" id="UP001596447"/>
    </source>
</evidence>
<dbReference type="Pfam" id="PF02826">
    <property type="entry name" value="2-Hacid_dh_C"/>
    <property type="match status" value="1"/>
</dbReference>
<comment type="similarity">
    <text evidence="2">Belongs to the D-isomer specific 2-hydroxyacid dehydrogenase family.</text>
</comment>
<gene>
    <name evidence="5" type="ORF">ACFQJ9_09265</name>
</gene>
<dbReference type="CDD" id="cd05299">
    <property type="entry name" value="CtBP_dh"/>
    <property type="match status" value="1"/>
</dbReference>
<dbReference type="RefSeq" id="WP_279529526.1">
    <property type="nucleotide sequence ID" value="NZ_CP122312.1"/>
</dbReference>
<dbReference type="Pfam" id="PF00389">
    <property type="entry name" value="2-Hacid_dh"/>
    <property type="match status" value="1"/>
</dbReference>
<proteinExistence type="inferred from homology"/>
<accession>A0ABD5Z338</accession>
<comment type="caution">
    <text evidence="5">The sequence shown here is derived from an EMBL/GenBank/DDBJ whole genome shotgun (WGS) entry which is preliminary data.</text>
</comment>
<dbReference type="AlphaFoldDB" id="A0ABD5Z338"/>
<dbReference type="SUPFAM" id="SSF51735">
    <property type="entry name" value="NAD(P)-binding Rossmann-fold domains"/>
    <property type="match status" value="1"/>
</dbReference>
<dbReference type="InterPro" id="IPR029753">
    <property type="entry name" value="D-isomer_DH_CS"/>
</dbReference>
<evidence type="ECO:0000259" key="4">
    <source>
        <dbReference type="Pfam" id="PF02826"/>
    </source>
</evidence>
<dbReference type="PANTHER" id="PTHR10996">
    <property type="entry name" value="2-HYDROXYACID DEHYDROGENASE-RELATED"/>
    <property type="match status" value="1"/>
</dbReference>
<dbReference type="GO" id="GO:0016491">
    <property type="term" value="F:oxidoreductase activity"/>
    <property type="evidence" value="ECO:0007669"/>
    <property type="project" value="UniProtKB-KW"/>
</dbReference>
<evidence type="ECO:0000259" key="3">
    <source>
        <dbReference type="Pfam" id="PF00389"/>
    </source>
</evidence>
<evidence type="ECO:0000256" key="2">
    <source>
        <dbReference type="RuleBase" id="RU003719"/>
    </source>
</evidence>
<keyword evidence="6" id="KW-1185">Reference proteome</keyword>
<feature type="domain" description="D-isomer specific 2-hydroxyacid dehydrogenase catalytic" evidence="3">
    <location>
        <begin position="13"/>
        <end position="315"/>
    </location>
</feature>
<feature type="domain" description="D-isomer specific 2-hydroxyacid dehydrogenase NAD-binding" evidence="4">
    <location>
        <begin position="110"/>
        <end position="284"/>
    </location>
</feature>
<protein>
    <submittedName>
        <fullName evidence="5">C-terminal binding protein</fullName>
    </submittedName>
</protein>
<sequence>MGKHVVVADDPKIDAETFRRVLGDTAEVTVATLDSKADLREHGAGADALVTHSESPVTETVLDDLPGLSVLAQSSIGVDNVDVAAAAERDVVVLRSPDYCLDEVATHAVTLLLACVRNLRTYDQAVRDGEWDWHVGAPLHRFAGSTVGLVSFGPIARTVAERLRGFDCDVLAYDPYVDAGEMAEHRVEKVTFAELTERADHLSVHAPLTDETKGLVDADAFDRLRDDAVVVNTGRGGVVDEDDLLDALDAGELGAAGLDVFEQEPPRDSPLREREDVYLSPHVGWYSEEAMADSNEGVAADLARVFDGEEPKGRVDPDAPWA</sequence>
<reference evidence="5 6" key="1">
    <citation type="journal article" date="2019" name="Int. J. Syst. Evol. Microbiol.">
        <title>The Global Catalogue of Microorganisms (GCM) 10K type strain sequencing project: providing services to taxonomists for standard genome sequencing and annotation.</title>
        <authorList>
            <consortium name="The Broad Institute Genomics Platform"/>
            <consortium name="The Broad Institute Genome Sequencing Center for Infectious Disease"/>
            <person name="Wu L."/>
            <person name="Ma J."/>
        </authorList>
    </citation>
    <scope>NUCLEOTIDE SEQUENCE [LARGE SCALE GENOMIC DNA]</scope>
    <source>
        <strain evidence="5 6">XZGYJ-43</strain>
    </source>
</reference>
<dbReference type="PANTHER" id="PTHR10996:SF283">
    <property type="entry name" value="GLYOXYLATE_HYDROXYPYRUVATE REDUCTASE B"/>
    <property type="match status" value="1"/>
</dbReference>